<dbReference type="Proteomes" id="UP000887013">
    <property type="component" value="Unassembled WGS sequence"/>
</dbReference>
<sequence>MAVGYGWVPYVVEYVSNKADTHLAGGNNHCMGGVACLTISEVRLRPFRVMAHSRTWNSCGFFDVIWSRNEESFGQKTRRE</sequence>
<protein>
    <submittedName>
        <fullName evidence="1">Uncharacterized protein</fullName>
    </submittedName>
</protein>
<reference evidence="1" key="1">
    <citation type="submission" date="2020-08" db="EMBL/GenBank/DDBJ databases">
        <title>Multicomponent nature underlies the extraordinary mechanical properties of spider dragline silk.</title>
        <authorList>
            <person name="Kono N."/>
            <person name="Nakamura H."/>
            <person name="Mori M."/>
            <person name="Yoshida Y."/>
            <person name="Ohtoshi R."/>
            <person name="Malay A.D."/>
            <person name="Moran D.A.P."/>
            <person name="Tomita M."/>
            <person name="Numata K."/>
            <person name="Arakawa K."/>
        </authorList>
    </citation>
    <scope>NUCLEOTIDE SEQUENCE</scope>
</reference>
<evidence type="ECO:0000313" key="2">
    <source>
        <dbReference type="Proteomes" id="UP000887013"/>
    </source>
</evidence>
<gene>
    <name evidence="1" type="ORF">NPIL_243551</name>
</gene>
<accession>A0A8X6U782</accession>
<name>A0A8X6U782_NEPPI</name>
<keyword evidence="2" id="KW-1185">Reference proteome</keyword>
<proteinExistence type="predicted"/>
<dbReference type="EMBL" id="BMAW01120282">
    <property type="protein sequence ID" value="GFT88437.1"/>
    <property type="molecule type" value="Genomic_DNA"/>
</dbReference>
<evidence type="ECO:0000313" key="1">
    <source>
        <dbReference type="EMBL" id="GFT88437.1"/>
    </source>
</evidence>
<comment type="caution">
    <text evidence="1">The sequence shown here is derived from an EMBL/GenBank/DDBJ whole genome shotgun (WGS) entry which is preliminary data.</text>
</comment>
<organism evidence="1 2">
    <name type="scientific">Nephila pilipes</name>
    <name type="common">Giant wood spider</name>
    <name type="synonym">Nephila maculata</name>
    <dbReference type="NCBI Taxonomy" id="299642"/>
    <lineage>
        <taxon>Eukaryota</taxon>
        <taxon>Metazoa</taxon>
        <taxon>Ecdysozoa</taxon>
        <taxon>Arthropoda</taxon>
        <taxon>Chelicerata</taxon>
        <taxon>Arachnida</taxon>
        <taxon>Araneae</taxon>
        <taxon>Araneomorphae</taxon>
        <taxon>Entelegynae</taxon>
        <taxon>Araneoidea</taxon>
        <taxon>Nephilidae</taxon>
        <taxon>Nephila</taxon>
    </lineage>
</organism>
<dbReference type="AlphaFoldDB" id="A0A8X6U782"/>